<dbReference type="OrthoDB" id="1913335at2759"/>
<evidence type="ECO:0000313" key="3">
    <source>
        <dbReference type="Proteomes" id="UP000631114"/>
    </source>
</evidence>
<accession>A0A835H2W2</accession>
<organism evidence="2 3">
    <name type="scientific">Coptis chinensis</name>
    <dbReference type="NCBI Taxonomy" id="261450"/>
    <lineage>
        <taxon>Eukaryota</taxon>
        <taxon>Viridiplantae</taxon>
        <taxon>Streptophyta</taxon>
        <taxon>Embryophyta</taxon>
        <taxon>Tracheophyta</taxon>
        <taxon>Spermatophyta</taxon>
        <taxon>Magnoliopsida</taxon>
        <taxon>Ranunculales</taxon>
        <taxon>Ranunculaceae</taxon>
        <taxon>Coptidoideae</taxon>
        <taxon>Coptis</taxon>
    </lineage>
</organism>
<protein>
    <submittedName>
        <fullName evidence="2">Uncharacterized protein</fullName>
    </submittedName>
</protein>
<reference evidence="2 3" key="1">
    <citation type="submission" date="2020-10" db="EMBL/GenBank/DDBJ databases">
        <title>The Coptis chinensis genome and diversification of protoberbering-type alkaloids.</title>
        <authorList>
            <person name="Wang B."/>
            <person name="Shu S."/>
            <person name="Song C."/>
            <person name="Liu Y."/>
        </authorList>
    </citation>
    <scope>NUCLEOTIDE SEQUENCE [LARGE SCALE GENOMIC DNA]</scope>
    <source>
        <strain evidence="2">HL-2020</strain>
        <tissue evidence="2">Leaf</tissue>
    </source>
</reference>
<evidence type="ECO:0000256" key="1">
    <source>
        <dbReference type="SAM" id="MobiDB-lite"/>
    </source>
</evidence>
<proteinExistence type="predicted"/>
<name>A0A835H2W2_9MAGN</name>
<dbReference type="Proteomes" id="UP000631114">
    <property type="component" value="Unassembled WGS sequence"/>
</dbReference>
<evidence type="ECO:0000313" key="2">
    <source>
        <dbReference type="EMBL" id="KAF9589708.1"/>
    </source>
</evidence>
<gene>
    <name evidence="2" type="ORF">IFM89_027983</name>
</gene>
<feature type="region of interest" description="Disordered" evidence="1">
    <location>
        <begin position="1"/>
        <end position="47"/>
    </location>
</feature>
<keyword evidence="3" id="KW-1185">Reference proteome</keyword>
<sequence length="163" mass="19146">MGKSRLYRNGAHGNKEEGNKKKMRKGKSIDDRDPEPQSSRGKKRAEFKQILADKGEEMYMKMKQRDGGVHISNSCNDVFTSDQNIRPTERISNHRLNDETHQGDSFQKFVVLESARHITMRELGYLWRSSKSRFSKIIASCVNEEERMEKRPKNIKLEWWKSL</sequence>
<dbReference type="AlphaFoldDB" id="A0A835H2W2"/>
<dbReference type="EMBL" id="JADFTS010000009">
    <property type="protein sequence ID" value="KAF9589708.1"/>
    <property type="molecule type" value="Genomic_DNA"/>
</dbReference>
<comment type="caution">
    <text evidence="2">The sequence shown here is derived from an EMBL/GenBank/DDBJ whole genome shotgun (WGS) entry which is preliminary data.</text>
</comment>